<dbReference type="EMBL" id="BK014774">
    <property type="protein sequence ID" value="DAD75128.1"/>
    <property type="molecule type" value="Genomic_DNA"/>
</dbReference>
<organism evidence="2">
    <name type="scientific">Siphoviridae sp. cthqG28</name>
    <dbReference type="NCBI Taxonomy" id="2826427"/>
    <lineage>
        <taxon>Viruses</taxon>
        <taxon>Duplodnaviria</taxon>
        <taxon>Heunggongvirae</taxon>
        <taxon>Uroviricota</taxon>
        <taxon>Caudoviricetes</taxon>
    </lineage>
</organism>
<evidence type="ECO:0000256" key="1">
    <source>
        <dbReference type="SAM" id="Phobius"/>
    </source>
</evidence>
<keyword evidence="1" id="KW-0812">Transmembrane</keyword>
<name>A0A8S5LZ26_9CAUD</name>
<keyword evidence="1" id="KW-0472">Membrane</keyword>
<protein>
    <submittedName>
        <fullName evidence="2">Uncharacterized protein</fullName>
    </submittedName>
</protein>
<evidence type="ECO:0000313" key="2">
    <source>
        <dbReference type="EMBL" id="DAD75128.1"/>
    </source>
</evidence>
<proteinExistence type="predicted"/>
<accession>A0A8S5LZ26</accession>
<keyword evidence="1" id="KW-1133">Transmembrane helix</keyword>
<feature type="transmembrane region" description="Helical" evidence="1">
    <location>
        <begin position="7"/>
        <end position="27"/>
    </location>
</feature>
<reference evidence="2" key="1">
    <citation type="journal article" date="2021" name="Proc. Natl. Acad. Sci. U.S.A.">
        <title>A Catalog of Tens of Thousands of Viruses from Human Metagenomes Reveals Hidden Associations with Chronic Diseases.</title>
        <authorList>
            <person name="Tisza M.J."/>
            <person name="Buck C.B."/>
        </authorList>
    </citation>
    <scope>NUCLEOTIDE SEQUENCE</scope>
    <source>
        <strain evidence="2">CthqG28</strain>
    </source>
</reference>
<sequence>MKPLRILLLRLIFSFFTLLCLCIYIIAYDSIYVKTIVIK</sequence>